<feature type="region of interest" description="Disordered" evidence="1">
    <location>
        <begin position="583"/>
        <end position="623"/>
    </location>
</feature>
<keyword evidence="4" id="KW-1185">Reference proteome</keyword>
<dbReference type="Pfam" id="PF08613">
    <property type="entry name" value="Cyclin"/>
    <property type="match status" value="1"/>
</dbReference>
<dbReference type="Pfam" id="PF14420">
    <property type="entry name" value="Clr5"/>
    <property type="match status" value="1"/>
</dbReference>
<dbReference type="GO" id="GO:0005634">
    <property type="term" value="C:nucleus"/>
    <property type="evidence" value="ECO:0007669"/>
    <property type="project" value="TreeGrafter"/>
</dbReference>
<dbReference type="PANTHER" id="PTHR15615">
    <property type="match status" value="1"/>
</dbReference>
<dbReference type="GO" id="GO:0000307">
    <property type="term" value="C:cyclin-dependent protein kinase holoenzyme complex"/>
    <property type="evidence" value="ECO:0007669"/>
    <property type="project" value="TreeGrafter"/>
</dbReference>
<dbReference type="PANTHER" id="PTHR15615:SF118">
    <property type="entry name" value="CYCLIN, HYPOTHETICAL (EUROFUNG)"/>
    <property type="match status" value="1"/>
</dbReference>
<dbReference type="SUPFAM" id="SSF47954">
    <property type="entry name" value="Cyclin-like"/>
    <property type="match status" value="1"/>
</dbReference>
<evidence type="ECO:0000313" key="3">
    <source>
        <dbReference type="EMBL" id="KAF2252329.1"/>
    </source>
</evidence>
<dbReference type="Proteomes" id="UP000800094">
    <property type="component" value="Unassembled WGS sequence"/>
</dbReference>
<feature type="compositionally biased region" description="Basic and acidic residues" evidence="1">
    <location>
        <begin position="614"/>
        <end position="623"/>
    </location>
</feature>
<protein>
    <recommendedName>
        <fullName evidence="2">Clr5 domain-containing protein</fullName>
    </recommendedName>
</protein>
<sequence>MGKDAARAPEHPPHVWEAQRRRFTQLYKGEKRKLVEVQRIMQDEHGFYATERQYKRKIKQWNLEKHAKAVEKSHALVTLKEMDAKLDLGCVYKLNGKNIAAHKLRRFARSHGLEAPRIVRKNMSNKRRATESRSRDITTSLAFLLDNAPGSKEVRFVDLHELFASVICFLWFESTESITSLSRPLSAESVPTSGFREWTRIVLKTTQLPPNDVILAMLYIHRLKQVNPNVIGKPGSEYRLATVALMLANKFLDDSTYTNKTWADVTGISVGEVHIMEVEFLSNMRYSLMASSLQWDSWNKQLGKLQEFLHQTPAEPARIHESPDVPRSEQQRDPPRIVELPDVPRNNRHMRTCPIIELLDGSDDDQRAALPGSTEPAADTIQHTEIPYVQPSSHQSDLDIEMSASNEPQPLGTKLGAGLATRDPMGRRSELLHPVEIAALHAERQTTRDLLPSPSTSPKAFQLASLDLDHDILPMPDDTQDMDGIITAPNTEALDYIDDPLSKFLASSPPFPLTLTMELPPPLPNLDDALLLLWTAQGSDELQEGPIPDLDDYLDLSLWEEGWSSNGLAWESVSLVEAPGASRVSAERGAEHDGGDLLRVTDADACDEGGSMEVDGKEGIRSD</sequence>
<dbReference type="RefSeq" id="XP_033687333.1">
    <property type="nucleotide sequence ID" value="XM_033832989.1"/>
</dbReference>
<reference evidence="3" key="1">
    <citation type="journal article" date="2020" name="Stud. Mycol.">
        <title>101 Dothideomycetes genomes: a test case for predicting lifestyles and emergence of pathogens.</title>
        <authorList>
            <person name="Haridas S."/>
            <person name="Albert R."/>
            <person name="Binder M."/>
            <person name="Bloem J."/>
            <person name="Labutti K."/>
            <person name="Salamov A."/>
            <person name="Andreopoulos B."/>
            <person name="Baker S."/>
            <person name="Barry K."/>
            <person name="Bills G."/>
            <person name="Bluhm B."/>
            <person name="Cannon C."/>
            <person name="Castanera R."/>
            <person name="Culley D."/>
            <person name="Daum C."/>
            <person name="Ezra D."/>
            <person name="Gonzalez J."/>
            <person name="Henrissat B."/>
            <person name="Kuo A."/>
            <person name="Liang C."/>
            <person name="Lipzen A."/>
            <person name="Lutzoni F."/>
            <person name="Magnuson J."/>
            <person name="Mondo S."/>
            <person name="Nolan M."/>
            <person name="Ohm R."/>
            <person name="Pangilinan J."/>
            <person name="Park H.-J."/>
            <person name="Ramirez L."/>
            <person name="Alfaro M."/>
            <person name="Sun H."/>
            <person name="Tritt A."/>
            <person name="Yoshinaga Y."/>
            <person name="Zwiers L.-H."/>
            <person name="Turgeon B."/>
            <person name="Goodwin S."/>
            <person name="Spatafora J."/>
            <person name="Crous P."/>
            <person name="Grigoriev I."/>
        </authorList>
    </citation>
    <scope>NUCLEOTIDE SEQUENCE</scope>
    <source>
        <strain evidence="3">CBS 122368</strain>
    </source>
</reference>
<dbReference type="Gene3D" id="1.10.472.10">
    <property type="entry name" value="Cyclin-like"/>
    <property type="match status" value="1"/>
</dbReference>
<dbReference type="InterPro" id="IPR036915">
    <property type="entry name" value="Cyclin-like_sf"/>
</dbReference>
<dbReference type="InterPro" id="IPR025676">
    <property type="entry name" value="Clr5_dom"/>
</dbReference>
<feature type="region of interest" description="Disordered" evidence="1">
    <location>
        <begin position="314"/>
        <end position="346"/>
    </location>
</feature>
<dbReference type="AlphaFoldDB" id="A0A6A6IPY9"/>
<feature type="compositionally biased region" description="Basic and acidic residues" evidence="1">
    <location>
        <begin position="585"/>
        <end position="602"/>
    </location>
</feature>
<feature type="compositionally biased region" description="Basic and acidic residues" evidence="1">
    <location>
        <begin position="317"/>
        <end position="336"/>
    </location>
</feature>
<evidence type="ECO:0000313" key="4">
    <source>
        <dbReference type="Proteomes" id="UP000800094"/>
    </source>
</evidence>
<accession>A0A6A6IPY9</accession>
<dbReference type="GO" id="GO:0016538">
    <property type="term" value="F:cyclin-dependent protein serine/threonine kinase regulator activity"/>
    <property type="evidence" value="ECO:0007669"/>
    <property type="project" value="TreeGrafter"/>
</dbReference>
<evidence type="ECO:0000256" key="1">
    <source>
        <dbReference type="SAM" id="MobiDB-lite"/>
    </source>
</evidence>
<name>A0A6A6IPY9_9PLEO</name>
<proteinExistence type="predicted"/>
<dbReference type="InterPro" id="IPR013922">
    <property type="entry name" value="Cyclin_PHO80-like"/>
</dbReference>
<dbReference type="OrthoDB" id="244495at2759"/>
<dbReference type="GO" id="GO:0019901">
    <property type="term" value="F:protein kinase binding"/>
    <property type="evidence" value="ECO:0007669"/>
    <property type="project" value="InterPro"/>
</dbReference>
<organism evidence="3 4">
    <name type="scientific">Trematosphaeria pertusa</name>
    <dbReference type="NCBI Taxonomy" id="390896"/>
    <lineage>
        <taxon>Eukaryota</taxon>
        <taxon>Fungi</taxon>
        <taxon>Dikarya</taxon>
        <taxon>Ascomycota</taxon>
        <taxon>Pezizomycotina</taxon>
        <taxon>Dothideomycetes</taxon>
        <taxon>Pleosporomycetidae</taxon>
        <taxon>Pleosporales</taxon>
        <taxon>Massarineae</taxon>
        <taxon>Trematosphaeriaceae</taxon>
        <taxon>Trematosphaeria</taxon>
    </lineage>
</organism>
<dbReference type="CDD" id="cd20557">
    <property type="entry name" value="CYCLIN_ScPCL1-like"/>
    <property type="match status" value="1"/>
</dbReference>
<gene>
    <name evidence="3" type="ORF">BU26DRAFT_562076</name>
</gene>
<evidence type="ECO:0000259" key="2">
    <source>
        <dbReference type="Pfam" id="PF14420"/>
    </source>
</evidence>
<dbReference type="GeneID" id="54586319"/>
<dbReference type="EMBL" id="ML987192">
    <property type="protein sequence ID" value="KAF2252329.1"/>
    <property type="molecule type" value="Genomic_DNA"/>
</dbReference>
<feature type="domain" description="Clr5" evidence="2">
    <location>
        <begin position="13"/>
        <end position="65"/>
    </location>
</feature>